<feature type="transmembrane region" description="Helical" evidence="8">
    <location>
        <begin position="309"/>
        <end position="331"/>
    </location>
</feature>
<evidence type="ECO:0000313" key="12">
    <source>
        <dbReference type="Proteomes" id="UP000177876"/>
    </source>
</evidence>
<feature type="transmembrane region" description="Helical" evidence="8">
    <location>
        <begin position="367"/>
        <end position="385"/>
    </location>
</feature>
<feature type="transmembrane region" description="Helical" evidence="8">
    <location>
        <begin position="96"/>
        <end position="120"/>
    </location>
</feature>
<sequence length="522" mass="55392">MGSINKNWKILVMLAILLAVLLVIMVGPIKARADSSGEQTGTSQDLGEGSLEDQVGHNKIAINFMWVFLGAILVFFMQAGFAMVETGFTQERNAVHVMMTNFTIFAVGTLGYFLVGYALMFGGVGQLLTLGGSEIMNAKLEVAKGWSLFGLKGFALSGTGVYDVGIFLFFLFQVVFMDTAATIVTGGLAERWKFKAFLVYGVFMSAILYPVFGHWVWGGGWLSQLGANVNLGHGFVDFAGSSVVHAVGGLCALAGIYVIGPRMGRFDKEGKPRAIPGHNIPIAIVGVIILVFGWFGFNSASTLSGQDLRFAIVAVNTLLAACAGSLTAMFFMWKKFGKPDPSMTANGMLAGLVAITAPCAFVPSWAAIVIGIIAGFVVCGGVLLLERWRLDDPVGAVAVHGFNGLWGVLAVGLFADGTYGSGLNGVDGAVRGLFFGDAGQFLAQAIGAVACAAFVLGLSLLFFRLQDRIQGIRVSPQEEVDGLDVHEMGVSAYDSGTQLHLGLSHPEPEWEGRRPRKSRSSA</sequence>
<dbReference type="InterPro" id="IPR024041">
    <property type="entry name" value="NH4_transpt_AmtB-like_dom"/>
</dbReference>
<dbReference type="PANTHER" id="PTHR11730">
    <property type="entry name" value="AMMONIUM TRANSPORTER"/>
    <property type="match status" value="1"/>
</dbReference>
<evidence type="ECO:0000256" key="3">
    <source>
        <dbReference type="ARBA" id="ARBA00022448"/>
    </source>
</evidence>
<protein>
    <recommendedName>
        <fullName evidence="8">Ammonium transporter</fullName>
    </recommendedName>
</protein>
<feature type="domain" description="Ammonium transporter AmtB-like" evidence="10">
    <location>
        <begin position="66"/>
        <end position="493"/>
    </location>
</feature>
<dbReference type="EMBL" id="MELK01000028">
    <property type="protein sequence ID" value="OFW58013.1"/>
    <property type="molecule type" value="Genomic_DNA"/>
</dbReference>
<dbReference type="AlphaFoldDB" id="A0A1F2WMC2"/>
<keyword evidence="4 8" id="KW-0812">Transmembrane</keyword>
<keyword evidence="3 8" id="KW-0813">Transport</keyword>
<evidence type="ECO:0000256" key="4">
    <source>
        <dbReference type="ARBA" id="ARBA00022692"/>
    </source>
</evidence>
<keyword evidence="6 8" id="KW-0472">Membrane</keyword>
<evidence type="ECO:0000256" key="9">
    <source>
        <dbReference type="SAM" id="MobiDB-lite"/>
    </source>
</evidence>
<keyword evidence="5 8" id="KW-1133">Transmembrane helix</keyword>
<feature type="transmembrane region" description="Helical" evidence="8">
    <location>
        <begin position="197"/>
        <end position="218"/>
    </location>
</feature>
<feature type="transmembrane region" description="Helical" evidence="8">
    <location>
        <begin position="238"/>
        <end position="259"/>
    </location>
</feature>
<dbReference type="STRING" id="1797197.A2Y75_12360"/>
<evidence type="ECO:0000256" key="7">
    <source>
        <dbReference type="ARBA" id="ARBA00023177"/>
    </source>
</evidence>
<dbReference type="GO" id="GO:0005886">
    <property type="term" value="C:plasma membrane"/>
    <property type="evidence" value="ECO:0007669"/>
    <property type="project" value="UniProtKB-SubCell"/>
</dbReference>
<dbReference type="PROSITE" id="PS01219">
    <property type="entry name" value="AMMONIUM_TRANSP"/>
    <property type="match status" value="1"/>
</dbReference>
<dbReference type="InterPro" id="IPR029020">
    <property type="entry name" value="Ammonium/urea_transptr"/>
</dbReference>
<feature type="transmembrane region" description="Helical" evidence="8">
    <location>
        <begin position="343"/>
        <end position="361"/>
    </location>
</feature>
<dbReference type="Gene3D" id="1.10.3430.10">
    <property type="entry name" value="Ammonium transporter AmtB like domains"/>
    <property type="match status" value="1"/>
</dbReference>
<dbReference type="GO" id="GO:0097272">
    <property type="term" value="P:ammonium homeostasis"/>
    <property type="evidence" value="ECO:0007669"/>
    <property type="project" value="TreeGrafter"/>
</dbReference>
<dbReference type="SUPFAM" id="SSF111352">
    <property type="entry name" value="Ammonium transporter"/>
    <property type="match status" value="1"/>
</dbReference>
<evidence type="ECO:0000256" key="6">
    <source>
        <dbReference type="ARBA" id="ARBA00023136"/>
    </source>
</evidence>
<evidence type="ECO:0000256" key="8">
    <source>
        <dbReference type="RuleBase" id="RU362002"/>
    </source>
</evidence>
<comment type="subcellular location">
    <subcellularLocation>
        <location evidence="8">Cell membrane</location>
        <topology evidence="8">Multi-pass membrane protein</topology>
    </subcellularLocation>
    <subcellularLocation>
        <location evidence="1">Membrane</location>
        <topology evidence="1">Multi-pass membrane protein</topology>
    </subcellularLocation>
</comment>
<dbReference type="Pfam" id="PF00909">
    <property type="entry name" value="Ammonium_transp"/>
    <property type="match status" value="1"/>
</dbReference>
<evidence type="ECO:0000256" key="1">
    <source>
        <dbReference type="ARBA" id="ARBA00004141"/>
    </source>
</evidence>
<accession>A0A1F2WMC2</accession>
<dbReference type="PANTHER" id="PTHR11730:SF6">
    <property type="entry name" value="AMMONIUM TRANSPORTER"/>
    <property type="match status" value="1"/>
</dbReference>
<dbReference type="Proteomes" id="UP000177876">
    <property type="component" value="Unassembled WGS sequence"/>
</dbReference>
<name>A0A1F2WMC2_9ACTN</name>
<feature type="region of interest" description="Disordered" evidence="9">
    <location>
        <begin position="499"/>
        <end position="522"/>
    </location>
</feature>
<feature type="transmembrane region" description="Helical" evidence="8">
    <location>
        <begin position="60"/>
        <end position="84"/>
    </location>
</feature>
<evidence type="ECO:0000259" key="10">
    <source>
        <dbReference type="Pfam" id="PF00909"/>
    </source>
</evidence>
<evidence type="ECO:0000313" key="11">
    <source>
        <dbReference type="EMBL" id="OFW58013.1"/>
    </source>
</evidence>
<reference evidence="11 12" key="1">
    <citation type="journal article" date="2016" name="Nat. Commun.">
        <title>Thousands of microbial genomes shed light on interconnected biogeochemical processes in an aquifer system.</title>
        <authorList>
            <person name="Anantharaman K."/>
            <person name="Brown C.T."/>
            <person name="Hug L.A."/>
            <person name="Sharon I."/>
            <person name="Castelle C.J."/>
            <person name="Probst A.J."/>
            <person name="Thomas B.C."/>
            <person name="Singh A."/>
            <person name="Wilkins M.J."/>
            <person name="Karaoz U."/>
            <person name="Brodie E.L."/>
            <person name="Williams K.H."/>
            <person name="Hubbard S.S."/>
            <person name="Banfield J.F."/>
        </authorList>
    </citation>
    <scope>NUCLEOTIDE SEQUENCE [LARGE SCALE GENOMIC DNA]</scope>
</reference>
<comment type="similarity">
    <text evidence="2 8">Belongs to the ammonia transporter channel (TC 1.A.11.2) family.</text>
</comment>
<dbReference type="InterPro" id="IPR001905">
    <property type="entry name" value="Ammonium_transpt"/>
</dbReference>
<evidence type="ECO:0000256" key="5">
    <source>
        <dbReference type="ARBA" id="ARBA00022989"/>
    </source>
</evidence>
<feature type="transmembrane region" description="Helical" evidence="8">
    <location>
        <begin position="280"/>
        <end position="297"/>
    </location>
</feature>
<feature type="transmembrane region" description="Helical" evidence="8">
    <location>
        <begin position="441"/>
        <end position="463"/>
    </location>
</feature>
<dbReference type="GO" id="GO:0008519">
    <property type="term" value="F:ammonium channel activity"/>
    <property type="evidence" value="ECO:0007669"/>
    <property type="project" value="InterPro"/>
</dbReference>
<evidence type="ECO:0000256" key="2">
    <source>
        <dbReference type="ARBA" id="ARBA00005887"/>
    </source>
</evidence>
<keyword evidence="7 8" id="KW-0924">Ammonia transport</keyword>
<proteinExistence type="inferred from homology"/>
<dbReference type="NCBIfam" id="TIGR00836">
    <property type="entry name" value="amt"/>
    <property type="match status" value="1"/>
</dbReference>
<comment type="caution">
    <text evidence="11">The sequence shown here is derived from an EMBL/GenBank/DDBJ whole genome shotgun (WGS) entry which is preliminary data.</text>
</comment>
<organism evidence="11 12">
    <name type="scientific">Candidatus Solincola sediminis</name>
    <dbReference type="NCBI Taxonomy" id="1797199"/>
    <lineage>
        <taxon>Bacteria</taxon>
        <taxon>Bacillati</taxon>
        <taxon>Actinomycetota</taxon>
        <taxon>Candidatus Geothermincolia</taxon>
        <taxon>Candidatus Geothermincolales</taxon>
        <taxon>Candidatus Geothermincolaceae</taxon>
        <taxon>Candidatus Solincola</taxon>
    </lineage>
</organism>
<dbReference type="InterPro" id="IPR018047">
    <property type="entry name" value="Ammonium_transpt_CS"/>
</dbReference>
<gene>
    <name evidence="11" type="ORF">A2Y75_12360</name>
</gene>
<feature type="transmembrane region" description="Helical" evidence="8">
    <location>
        <begin position="164"/>
        <end position="185"/>
    </location>
</feature>
<feature type="transmembrane region" description="Helical" evidence="8">
    <location>
        <begin position="397"/>
        <end position="415"/>
    </location>
</feature>